<name>A0A9E2KML5_9FIRM</name>
<proteinExistence type="predicted"/>
<evidence type="ECO:0008006" key="3">
    <source>
        <dbReference type="Google" id="ProtNLM"/>
    </source>
</evidence>
<evidence type="ECO:0000313" key="2">
    <source>
        <dbReference type="Proteomes" id="UP000824178"/>
    </source>
</evidence>
<sequence length="613" mass="70694">MATCSLTLQPYGKPSFSVRLSENDGRKSTIEQIITKSPDICVFSDLTYEFALSCDETIAIQDVTVYINDVHEPSVYNNGRIMFPGGGPSDRRIFMDCYGFVEISLVISDADGKEYQYTTEYLPVLVRRGELNNAVKAMVNYVYANQELLLLNGEPKAKSPANLKENGYQNLPTQIILAEEIAAVYESSFGYFKANSRFKIDKILKVDRFEHLQHVTPATVQFIATHPEELRRINSHSGIRIGNSVYQPEKTLSMHNERSYDIYENRVILGFIRKMIDSVDELYEHCRSLLEQIPGNENYGDEYIYSSFFMFTETKRMLENGLACLTKLRTKFAHLWTMYNGALRIKPEIMVNEPRPSHVFLSVPQYNRIFVQIHKWFQFGIYDFTKENFMLSFIKISSLYEGYLLAKMIAYFQSRGYVLESTRKCAYPTRRNWKYKNTNCVNTLFFKNERHQLTLYYQPVIYDTDESGINGIGLIRNNSIPALTGDGDDNRSGGHYYSPDYLIKMEDDSSARYLILDAKFSDLACVRRHHVRYLAFKYLFSISPVRPIDAMAGLCIIYGKCKASNQIQSAYDNQLQNQQITPIAELLPLIESVSNDDHYSNLDALMRKAFISY</sequence>
<organism evidence="1 2">
    <name type="scientific">Candidatus Faecalibacterium intestinavium</name>
    <dbReference type="NCBI Taxonomy" id="2838580"/>
    <lineage>
        <taxon>Bacteria</taxon>
        <taxon>Bacillati</taxon>
        <taxon>Bacillota</taxon>
        <taxon>Clostridia</taxon>
        <taxon>Eubacteriales</taxon>
        <taxon>Oscillospiraceae</taxon>
        <taxon>Faecalibacterium</taxon>
    </lineage>
</organism>
<dbReference type="AlphaFoldDB" id="A0A9E2KML5"/>
<reference evidence="1" key="1">
    <citation type="journal article" date="2021" name="PeerJ">
        <title>Extensive microbial diversity within the chicken gut microbiome revealed by metagenomics and culture.</title>
        <authorList>
            <person name="Gilroy R."/>
            <person name="Ravi A."/>
            <person name="Getino M."/>
            <person name="Pursley I."/>
            <person name="Horton D.L."/>
            <person name="Alikhan N.F."/>
            <person name="Baker D."/>
            <person name="Gharbi K."/>
            <person name="Hall N."/>
            <person name="Watson M."/>
            <person name="Adriaenssens E.M."/>
            <person name="Foster-Nyarko E."/>
            <person name="Jarju S."/>
            <person name="Secka A."/>
            <person name="Antonio M."/>
            <person name="Oren A."/>
            <person name="Chaudhuri R.R."/>
            <person name="La Ragione R."/>
            <person name="Hildebrand F."/>
            <person name="Pallen M.J."/>
        </authorList>
    </citation>
    <scope>NUCLEOTIDE SEQUENCE</scope>
    <source>
        <strain evidence="1">742</strain>
    </source>
</reference>
<accession>A0A9E2KML5</accession>
<reference evidence="1" key="2">
    <citation type="submission" date="2021-04" db="EMBL/GenBank/DDBJ databases">
        <authorList>
            <person name="Gilroy R."/>
        </authorList>
    </citation>
    <scope>NUCLEOTIDE SEQUENCE</scope>
    <source>
        <strain evidence="1">742</strain>
    </source>
</reference>
<dbReference type="EMBL" id="JAHLFH010000167">
    <property type="protein sequence ID" value="MBU3820277.1"/>
    <property type="molecule type" value="Genomic_DNA"/>
</dbReference>
<protein>
    <recommendedName>
        <fullName evidence="3">DUF2357 domain-containing protein</fullName>
    </recommendedName>
</protein>
<gene>
    <name evidence="1" type="ORF">H9864_07920</name>
</gene>
<comment type="caution">
    <text evidence="1">The sequence shown here is derived from an EMBL/GenBank/DDBJ whole genome shotgun (WGS) entry which is preliminary data.</text>
</comment>
<evidence type="ECO:0000313" key="1">
    <source>
        <dbReference type="EMBL" id="MBU3820277.1"/>
    </source>
</evidence>
<dbReference type="Proteomes" id="UP000824178">
    <property type="component" value="Unassembled WGS sequence"/>
</dbReference>